<evidence type="ECO:0000256" key="3">
    <source>
        <dbReference type="ARBA" id="ARBA00023163"/>
    </source>
</evidence>
<dbReference type="EMBL" id="SOBT01000009">
    <property type="protein sequence ID" value="TDU28878.1"/>
    <property type="molecule type" value="Genomic_DNA"/>
</dbReference>
<dbReference type="SMART" id="SM00342">
    <property type="entry name" value="HTH_ARAC"/>
    <property type="match status" value="1"/>
</dbReference>
<dbReference type="InterPro" id="IPR009594">
    <property type="entry name" value="Tscrpt_reg_HTH_AraC_N"/>
</dbReference>
<dbReference type="InterPro" id="IPR020449">
    <property type="entry name" value="Tscrpt_reg_AraC-type_HTH"/>
</dbReference>
<protein>
    <submittedName>
        <fullName evidence="6">AraC-like DNA-binding protein</fullName>
    </submittedName>
</protein>
<reference evidence="6 7" key="1">
    <citation type="submission" date="2019-03" db="EMBL/GenBank/DDBJ databases">
        <title>Genomic Encyclopedia of Type Strains, Phase IV (KMG-IV): sequencing the most valuable type-strain genomes for metagenomic binning, comparative biology and taxonomic classification.</title>
        <authorList>
            <person name="Goeker M."/>
        </authorList>
    </citation>
    <scope>NUCLEOTIDE SEQUENCE [LARGE SCALE GENOMIC DNA]</scope>
    <source>
        <strain evidence="6 7">DSM 26377</strain>
    </source>
</reference>
<dbReference type="PROSITE" id="PS01124">
    <property type="entry name" value="HTH_ARAC_FAMILY_2"/>
    <property type="match status" value="1"/>
</dbReference>
<proteinExistence type="predicted"/>
<gene>
    <name evidence="6" type="ORF">DFR24_3258</name>
</gene>
<dbReference type="Pfam" id="PF06719">
    <property type="entry name" value="AraC_N"/>
    <property type="match status" value="1"/>
</dbReference>
<dbReference type="InterPro" id="IPR018060">
    <property type="entry name" value="HTH_AraC"/>
</dbReference>
<feature type="region of interest" description="Disordered" evidence="4">
    <location>
        <begin position="320"/>
        <end position="343"/>
    </location>
</feature>
<dbReference type="GO" id="GO:0003700">
    <property type="term" value="F:DNA-binding transcription factor activity"/>
    <property type="evidence" value="ECO:0007669"/>
    <property type="project" value="InterPro"/>
</dbReference>
<evidence type="ECO:0000313" key="7">
    <source>
        <dbReference type="Proteomes" id="UP000295341"/>
    </source>
</evidence>
<sequence length="343" mass="37070">MTLGAAAFVPLSAYPPSDPDALDRRRGEAALKKAIEQVCPADGSAELAAGSLLALRSSRVAEPHRRAPSSSLAVVCVVSGRSVVNVAGASATVAAGQYAIREDDPGIELVEPFSGAPFVGVVLEMSASTMAEVLVGGDPKDAPEDMSSRGPASAPGVYDLTPGIADAFRRLIDAQADGSERRVLGALFLKEIAFRLYRRHPDLVRGKALYERQAKKVTAAIKIMQAELHRPIRISHIAERVGASTSSLAHGFKSVMGVSPHQFLRRMRLERARVMIVGEGLRVSEAALRIGYASSSHFVEEFKRQFGECPSEYLRQFRRRQEREIDLDPTGSGRSEHQDPETT</sequence>
<organism evidence="6 7">
    <name type="scientific">Panacagrimonas perspica</name>
    <dbReference type="NCBI Taxonomy" id="381431"/>
    <lineage>
        <taxon>Bacteria</taxon>
        <taxon>Pseudomonadati</taxon>
        <taxon>Pseudomonadota</taxon>
        <taxon>Gammaproteobacteria</taxon>
        <taxon>Nevskiales</taxon>
        <taxon>Nevskiaceae</taxon>
        <taxon>Panacagrimonas</taxon>
    </lineage>
</organism>
<dbReference type="SUPFAM" id="SSF46689">
    <property type="entry name" value="Homeodomain-like"/>
    <property type="match status" value="2"/>
</dbReference>
<dbReference type="Pfam" id="PF12833">
    <property type="entry name" value="HTH_18"/>
    <property type="match status" value="1"/>
</dbReference>
<dbReference type="OrthoDB" id="34150at2"/>
<name>A0A4S3K2Q5_9GAMM</name>
<dbReference type="Gene3D" id="1.10.10.60">
    <property type="entry name" value="Homeodomain-like"/>
    <property type="match status" value="2"/>
</dbReference>
<keyword evidence="7" id="KW-1185">Reference proteome</keyword>
<evidence type="ECO:0000256" key="4">
    <source>
        <dbReference type="SAM" id="MobiDB-lite"/>
    </source>
</evidence>
<dbReference type="PRINTS" id="PR00032">
    <property type="entry name" value="HTHARAC"/>
</dbReference>
<dbReference type="InterPro" id="IPR009057">
    <property type="entry name" value="Homeodomain-like_sf"/>
</dbReference>
<dbReference type="PANTHER" id="PTHR43436:SF1">
    <property type="entry name" value="TRANSCRIPTIONAL REGULATORY PROTEIN"/>
    <property type="match status" value="1"/>
</dbReference>
<evidence type="ECO:0000313" key="6">
    <source>
        <dbReference type="EMBL" id="TDU28878.1"/>
    </source>
</evidence>
<comment type="caution">
    <text evidence="6">The sequence shown here is derived from an EMBL/GenBank/DDBJ whole genome shotgun (WGS) entry which is preliminary data.</text>
</comment>
<accession>A0A4S3K2Q5</accession>
<dbReference type="PANTHER" id="PTHR43436">
    <property type="entry name" value="ARAC-FAMILY TRANSCRIPTIONAL REGULATOR"/>
    <property type="match status" value="1"/>
</dbReference>
<dbReference type="AlphaFoldDB" id="A0A4S3K2Q5"/>
<feature type="domain" description="HTH araC/xylS-type" evidence="5">
    <location>
        <begin position="218"/>
        <end position="316"/>
    </location>
</feature>
<keyword evidence="1" id="KW-0805">Transcription regulation</keyword>
<evidence type="ECO:0000259" key="5">
    <source>
        <dbReference type="PROSITE" id="PS01124"/>
    </source>
</evidence>
<dbReference type="GO" id="GO:0043565">
    <property type="term" value="F:sequence-specific DNA binding"/>
    <property type="evidence" value="ECO:0007669"/>
    <property type="project" value="InterPro"/>
</dbReference>
<evidence type="ECO:0000256" key="2">
    <source>
        <dbReference type="ARBA" id="ARBA00023125"/>
    </source>
</evidence>
<dbReference type="RefSeq" id="WP_133882399.1">
    <property type="nucleotide sequence ID" value="NZ_MWIN01000018.1"/>
</dbReference>
<feature type="compositionally biased region" description="Basic and acidic residues" evidence="4">
    <location>
        <begin position="334"/>
        <end position="343"/>
    </location>
</feature>
<evidence type="ECO:0000256" key="1">
    <source>
        <dbReference type="ARBA" id="ARBA00023015"/>
    </source>
</evidence>
<keyword evidence="2 6" id="KW-0238">DNA-binding</keyword>
<dbReference type="Proteomes" id="UP000295341">
    <property type="component" value="Unassembled WGS sequence"/>
</dbReference>
<keyword evidence="3" id="KW-0804">Transcription</keyword>